<dbReference type="GO" id="GO:0007417">
    <property type="term" value="P:central nervous system development"/>
    <property type="evidence" value="ECO:0007669"/>
    <property type="project" value="InterPro"/>
</dbReference>
<evidence type="ECO:0000256" key="10">
    <source>
        <dbReference type="ARBA" id="ARBA00022837"/>
    </source>
</evidence>
<dbReference type="PANTHER" id="PTHR11841">
    <property type="entry name" value="REELIN"/>
    <property type="match status" value="1"/>
</dbReference>
<evidence type="ECO:0000256" key="15">
    <source>
        <dbReference type="ARBA" id="ARBA00046064"/>
    </source>
</evidence>
<keyword evidence="6" id="KW-0479">Metal-binding</keyword>
<comment type="subunit">
    <text evidence="14">Oligomer of disulfide-linked homodimers.</text>
</comment>
<proteinExistence type="inferred from homology"/>
<dbReference type="Pfam" id="PF21471">
    <property type="entry name" value="Reelin_subrepeat-B"/>
    <property type="match status" value="2"/>
</dbReference>
<keyword evidence="5" id="KW-0645">Protease</keyword>
<evidence type="ECO:0000256" key="2">
    <source>
        <dbReference type="ARBA" id="ARBA00022473"/>
    </source>
</evidence>
<evidence type="ECO:0000256" key="8">
    <source>
        <dbReference type="ARBA" id="ARBA00022825"/>
    </source>
</evidence>
<keyword evidence="8" id="KW-0720">Serine protease</keyword>
<comment type="function">
    <text evidence="15">Extracellular matrix serine protease secreted by pioneer neurons that plays a role in layering of neurons in the cerebral cortex and cerebellum by coordinating cell positioning during neurodevelopment. Regulates microtubule function in neurons and neuronal migration. Binding to the extracellular domains of lipoprotein receptors VLDLR and LRP8/APOER2 induces tyrosine phosphorylation of DAB1 and modulation of TAU phosphorylation. Affects migration of sympathetic preganglionic neurons in the spinal cord, where it seems to act as a barrier to neuronal migration. Enzymatic activity is important for the modulation of cell adhesion.</text>
</comment>
<gene>
    <name evidence="16" type="ORF">PoB_000149400</name>
</gene>
<evidence type="ECO:0000256" key="13">
    <source>
        <dbReference type="ARBA" id="ARBA00023900"/>
    </source>
</evidence>
<keyword evidence="17" id="KW-1185">Reference proteome</keyword>
<sequence>MFVQFYFLYGCHSPPNRRDEGVLLEFSIDGGITWLHLTEMHFNLYRLPTFVSLLIPESAKTSTGTTLRWRQPQHGGTDTADWLVDNIRVIGDPVNPMVVAINFTSGLEYVDLITADGIQVGDYCDKESVGVGTTLKQETSTLISRELIITDRHFLHFSINVGCGKPWDANISPVDLAFSTDHGVTWVDLVSTCQDQKFCEPFSRLGHSYYHGSHDSWRRVTLPLNGLPVS</sequence>
<dbReference type="InterPro" id="IPR036278">
    <property type="entry name" value="Sialidase_sf"/>
</dbReference>
<evidence type="ECO:0000313" key="16">
    <source>
        <dbReference type="EMBL" id="GFN74988.1"/>
    </source>
</evidence>
<dbReference type="Proteomes" id="UP000735302">
    <property type="component" value="Unassembled WGS sequence"/>
</dbReference>
<evidence type="ECO:0000256" key="7">
    <source>
        <dbReference type="ARBA" id="ARBA00022801"/>
    </source>
</evidence>
<evidence type="ECO:0000256" key="6">
    <source>
        <dbReference type="ARBA" id="ARBA00022723"/>
    </source>
</evidence>
<comment type="subcellular location">
    <subcellularLocation>
        <location evidence="1">Secreted</location>
        <location evidence="1">Extracellular space</location>
        <location evidence="1">Extracellular matrix</location>
    </subcellularLocation>
</comment>
<evidence type="ECO:0000256" key="14">
    <source>
        <dbReference type="ARBA" id="ARBA00044961"/>
    </source>
</evidence>
<evidence type="ECO:0000256" key="3">
    <source>
        <dbReference type="ARBA" id="ARBA00022525"/>
    </source>
</evidence>
<evidence type="ECO:0000256" key="9">
    <source>
        <dbReference type="ARBA" id="ARBA00022833"/>
    </source>
</evidence>
<dbReference type="GO" id="GO:0007155">
    <property type="term" value="P:cell adhesion"/>
    <property type="evidence" value="ECO:0007669"/>
    <property type="project" value="UniProtKB-KW"/>
</dbReference>
<dbReference type="GO" id="GO:0070325">
    <property type="term" value="F:lipoprotein particle receptor binding"/>
    <property type="evidence" value="ECO:0007669"/>
    <property type="project" value="InterPro"/>
</dbReference>
<keyword evidence="10" id="KW-0106">Calcium</keyword>
<dbReference type="GO" id="GO:0006508">
    <property type="term" value="P:proteolysis"/>
    <property type="evidence" value="ECO:0007669"/>
    <property type="project" value="UniProtKB-KW"/>
</dbReference>
<comment type="caution">
    <text evidence="16">The sequence shown here is derived from an EMBL/GenBank/DDBJ whole genome shotgun (WGS) entry which is preliminary data.</text>
</comment>
<dbReference type="PANTHER" id="PTHR11841:SF1">
    <property type="entry name" value="REELIN"/>
    <property type="match status" value="1"/>
</dbReference>
<dbReference type="SUPFAM" id="SSF50939">
    <property type="entry name" value="Sialidases"/>
    <property type="match status" value="1"/>
</dbReference>
<evidence type="ECO:0000313" key="17">
    <source>
        <dbReference type="Proteomes" id="UP000735302"/>
    </source>
</evidence>
<keyword evidence="4" id="KW-0272">Extracellular matrix</keyword>
<dbReference type="AlphaFoldDB" id="A0AAV3XYG8"/>
<keyword evidence="2" id="KW-0217">Developmental protein</keyword>
<keyword evidence="11" id="KW-0130">Cell adhesion</keyword>
<name>A0AAV3XYG8_9GAST</name>
<organism evidence="16 17">
    <name type="scientific">Plakobranchus ocellatus</name>
    <dbReference type="NCBI Taxonomy" id="259542"/>
    <lineage>
        <taxon>Eukaryota</taxon>
        <taxon>Metazoa</taxon>
        <taxon>Spiralia</taxon>
        <taxon>Lophotrochozoa</taxon>
        <taxon>Mollusca</taxon>
        <taxon>Gastropoda</taxon>
        <taxon>Heterobranchia</taxon>
        <taxon>Euthyneura</taxon>
        <taxon>Panpulmonata</taxon>
        <taxon>Sacoglossa</taxon>
        <taxon>Placobranchoidea</taxon>
        <taxon>Plakobranchidae</taxon>
        <taxon>Plakobranchus</taxon>
    </lineage>
</organism>
<accession>A0AAV3XYG8</accession>
<dbReference type="Gene3D" id="2.60.120.260">
    <property type="entry name" value="Galactose-binding domain-like"/>
    <property type="match status" value="2"/>
</dbReference>
<dbReference type="InterPro" id="IPR049419">
    <property type="entry name" value="Reelin_subrepeat-B"/>
</dbReference>
<keyword evidence="3" id="KW-0964">Secreted</keyword>
<evidence type="ECO:0000256" key="1">
    <source>
        <dbReference type="ARBA" id="ARBA00004498"/>
    </source>
</evidence>
<evidence type="ECO:0000256" key="11">
    <source>
        <dbReference type="ARBA" id="ARBA00022889"/>
    </source>
</evidence>
<dbReference type="GO" id="GO:0046872">
    <property type="term" value="F:metal ion binding"/>
    <property type="evidence" value="ECO:0007669"/>
    <property type="project" value="UniProtKB-KW"/>
</dbReference>
<evidence type="ECO:0000256" key="5">
    <source>
        <dbReference type="ARBA" id="ARBA00022670"/>
    </source>
</evidence>
<dbReference type="EMBL" id="BLXT01000201">
    <property type="protein sequence ID" value="GFN74988.1"/>
    <property type="molecule type" value="Genomic_DNA"/>
</dbReference>
<evidence type="ECO:0000256" key="12">
    <source>
        <dbReference type="ARBA" id="ARBA00023773"/>
    </source>
</evidence>
<feature type="non-terminal residue" evidence="16">
    <location>
        <position position="230"/>
    </location>
</feature>
<keyword evidence="7" id="KW-0378">Hydrolase</keyword>
<evidence type="ECO:0000256" key="4">
    <source>
        <dbReference type="ARBA" id="ARBA00022530"/>
    </source>
</evidence>
<comment type="similarity">
    <text evidence="12">Belongs to the reelin family.</text>
</comment>
<dbReference type="GO" id="GO:0008236">
    <property type="term" value="F:serine-type peptidase activity"/>
    <property type="evidence" value="ECO:0007669"/>
    <property type="project" value="UniProtKB-KW"/>
</dbReference>
<dbReference type="InterPro" id="IPR034968">
    <property type="entry name" value="Reelin"/>
</dbReference>
<dbReference type="GO" id="GO:0001764">
    <property type="term" value="P:neuron migration"/>
    <property type="evidence" value="ECO:0007669"/>
    <property type="project" value="InterPro"/>
</dbReference>
<keyword evidence="9" id="KW-0862">Zinc</keyword>
<reference evidence="16 17" key="1">
    <citation type="journal article" date="2021" name="Elife">
        <title>Chloroplast acquisition without the gene transfer in kleptoplastic sea slugs, Plakobranchus ocellatus.</title>
        <authorList>
            <person name="Maeda T."/>
            <person name="Takahashi S."/>
            <person name="Yoshida T."/>
            <person name="Shimamura S."/>
            <person name="Takaki Y."/>
            <person name="Nagai Y."/>
            <person name="Toyoda A."/>
            <person name="Suzuki Y."/>
            <person name="Arimoto A."/>
            <person name="Ishii H."/>
            <person name="Satoh N."/>
            <person name="Nishiyama T."/>
            <person name="Hasebe M."/>
            <person name="Maruyama T."/>
            <person name="Minagawa J."/>
            <person name="Obokata J."/>
            <person name="Shigenobu S."/>
        </authorList>
    </citation>
    <scope>NUCLEOTIDE SEQUENCE [LARGE SCALE GENOMIC DNA]</scope>
</reference>
<protein>
    <recommendedName>
        <fullName evidence="13">Reelin</fullName>
    </recommendedName>
</protein>